<dbReference type="EMBL" id="LOKL01000101">
    <property type="protein sequence ID" value="MBZ3923812.1"/>
    <property type="molecule type" value="Genomic_DNA"/>
</dbReference>
<protein>
    <recommendedName>
        <fullName evidence="3">GIY-YIG nuclease family protein</fullName>
    </recommendedName>
</protein>
<proteinExistence type="predicted"/>
<evidence type="ECO:0000313" key="2">
    <source>
        <dbReference type="Proteomes" id="UP000825388"/>
    </source>
</evidence>
<comment type="caution">
    <text evidence="1">The sequence shown here is derived from an EMBL/GenBank/DDBJ whole genome shotgun (WGS) entry which is preliminary data.</text>
</comment>
<accession>A0AAW4RHQ7</accession>
<evidence type="ECO:0000313" key="1">
    <source>
        <dbReference type="EMBL" id="MBZ3923812.1"/>
    </source>
</evidence>
<dbReference type="Proteomes" id="UP000825388">
    <property type="component" value="Unassembled WGS sequence"/>
</dbReference>
<organism evidence="1 2">
    <name type="scientific">Xanthomonas citri pv. sesbaniae</name>
    <dbReference type="NCBI Taxonomy" id="473425"/>
    <lineage>
        <taxon>Bacteria</taxon>
        <taxon>Pseudomonadati</taxon>
        <taxon>Pseudomonadota</taxon>
        <taxon>Gammaproteobacteria</taxon>
        <taxon>Lysobacterales</taxon>
        <taxon>Lysobacteraceae</taxon>
        <taxon>Xanthomonas</taxon>
    </lineage>
</organism>
<dbReference type="AlphaFoldDB" id="A0AAW4RHQ7"/>
<sequence length="133" mass="14685">MKRALKRWWVYLAAVPLADGKCAFRLGRSVDLAATLKQVQDASPVRIAKVWTMPTCSERAAHAAVAGMASALGDYWQHGSWLHMRTDQDADKGAMRRAMEAACAHADWPDGAGGKFWREVQKDGLKKMLDTQG</sequence>
<gene>
    <name evidence="1" type="ORF">Xseb_07725</name>
</gene>
<name>A0AAW4RHQ7_XANCI</name>
<reference evidence="1" key="1">
    <citation type="submission" date="2015-12" db="EMBL/GenBank/DDBJ databases">
        <authorList>
            <person name="Bansal K."/>
            <person name="Midha S."/>
            <person name="Patil P.B."/>
        </authorList>
    </citation>
    <scope>NUCLEOTIDE SEQUENCE</scope>
    <source>
        <strain evidence="1">LMG867</strain>
    </source>
</reference>
<dbReference type="RefSeq" id="WP_089112609.1">
    <property type="nucleotide sequence ID" value="NZ_LOKL01000101.1"/>
</dbReference>
<evidence type="ECO:0008006" key="3">
    <source>
        <dbReference type="Google" id="ProtNLM"/>
    </source>
</evidence>